<evidence type="ECO:0000313" key="2">
    <source>
        <dbReference type="EMBL" id="EXC21097.1"/>
    </source>
</evidence>
<proteinExistence type="predicted"/>
<gene>
    <name evidence="2" type="ORF">L484_017109</name>
</gene>
<dbReference type="EMBL" id="KE345934">
    <property type="protein sequence ID" value="EXC21097.1"/>
    <property type="molecule type" value="Genomic_DNA"/>
</dbReference>
<dbReference type="Proteomes" id="UP000030645">
    <property type="component" value="Unassembled WGS sequence"/>
</dbReference>
<sequence>MEFGAASITITMHIAETSPYKIMELKWIKTTPKILTRYTKTLSLHHHHCLPHFPSSFLQNGPTSTPKTSTTAYSPRQALSSLGIFRRCTALDADNDGDTSGSSGGDEDGLRWPPWLV</sequence>
<organism evidence="2 3">
    <name type="scientific">Morus notabilis</name>
    <dbReference type="NCBI Taxonomy" id="981085"/>
    <lineage>
        <taxon>Eukaryota</taxon>
        <taxon>Viridiplantae</taxon>
        <taxon>Streptophyta</taxon>
        <taxon>Embryophyta</taxon>
        <taxon>Tracheophyta</taxon>
        <taxon>Spermatophyta</taxon>
        <taxon>Magnoliopsida</taxon>
        <taxon>eudicotyledons</taxon>
        <taxon>Gunneridae</taxon>
        <taxon>Pentapetalae</taxon>
        <taxon>rosids</taxon>
        <taxon>fabids</taxon>
        <taxon>Rosales</taxon>
        <taxon>Moraceae</taxon>
        <taxon>Moreae</taxon>
        <taxon>Morus</taxon>
    </lineage>
</organism>
<evidence type="ECO:0000256" key="1">
    <source>
        <dbReference type="SAM" id="MobiDB-lite"/>
    </source>
</evidence>
<feature type="region of interest" description="Disordered" evidence="1">
    <location>
        <begin position="93"/>
        <end position="117"/>
    </location>
</feature>
<name>W9S9P7_9ROSA</name>
<dbReference type="AlphaFoldDB" id="W9S9P7"/>
<accession>W9S9P7</accession>
<reference evidence="3" key="1">
    <citation type="submission" date="2013-01" db="EMBL/GenBank/DDBJ databases">
        <title>Draft Genome Sequence of a Mulberry Tree, Morus notabilis C.K. Schneid.</title>
        <authorList>
            <person name="He N."/>
            <person name="Zhao S."/>
        </authorList>
    </citation>
    <scope>NUCLEOTIDE SEQUENCE</scope>
</reference>
<evidence type="ECO:0000313" key="3">
    <source>
        <dbReference type="Proteomes" id="UP000030645"/>
    </source>
</evidence>
<protein>
    <submittedName>
        <fullName evidence="2">Uncharacterized protein</fullName>
    </submittedName>
</protein>
<keyword evidence="3" id="KW-1185">Reference proteome</keyword>